<dbReference type="EMBL" id="RSDW01000001">
    <property type="protein sequence ID" value="RSL18843.1"/>
    <property type="molecule type" value="Genomic_DNA"/>
</dbReference>
<dbReference type="AlphaFoldDB" id="A0A428MQ23"/>
<sequence length="66" mass="7570">MVSPSLSLRERLIVAGLLRPADPYEKSAAHQRFSIYLQNMARTGICIRSSLDTQMTLAVLERWYML</sequence>
<dbReference type="Proteomes" id="UP000269669">
    <property type="component" value="Unassembled WGS sequence"/>
</dbReference>
<reference evidence="1 2" key="1">
    <citation type="submission" date="2018-12" db="EMBL/GenBank/DDBJ databases">
        <title>Sequencing of bacterial isolates from soil warming experiment in Harvard Forest, Massachusetts, USA.</title>
        <authorList>
            <person name="Deangelis K."/>
        </authorList>
    </citation>
    <scope>NUCLEOTIDE SEQUENCE [LARGE SCALE GENOMIC DNA]</scope>
    <source>
        <strain evidence="1 2">EB153</strain>
    </source>
</reference>
<gene>
    <name evidence="1" type="ORF">EDE15_4448</name>
</gene>
<organism evidence="1 2">
    <name type="scientific">Edaphobacter aggregans</name>
    <dbReference type="NCBI Taxonomy" id="570835"/>
    <lineage>
        <taxon>Bacteria</taxon>
        <taxon>Pseudomonadati</taxon>
        <taxon>Acidobacteriota</taxon>
        <taxon>Terriglobia</taxon>
        <taxon>Terriglobales</taxon>
        <taxon>Acidobacteriaceae</taxon>
        <taxon>Edaphobacter</taxon>
    </lineage>
</organism>
<protein>
    <submittedName>
        <fullName evidence="1">Uncharacterized protein</fullName>
    </submittedName>
</protein>
<accession>A0A428MQ23</accession>
<comment type="caution">
    <text evidence="1">The sequence shown here is derived from an EMBL/GenBank/DDBJ whole genome shotgun (WGS) entry which is preliminary data.</text>
</comment>
<keyword evidence="2" id="KW-1185">Reference proteome</keyword>
<name>A0A428MQ23_9BACT</name>
<evidence type="ECO:0000313" key="1">
    <source>
        <dbReference type="EMBL" id="RSL18843.1"/>
    </source>
</evidence>
<evidence type="ECO:0000313" key="2">
    <source>
        <dbReference type="Proteomes" id="UP000269669"/>
    </source>
</evidence>
<proteinExistence type="predicted"/>